<feature type="region of interest" description="Disordered" evidence="1">
    <location>
        <begin position="132"/>
        <end position="163"/>
    </location>
</feature>
<comment type="caution">
    <text evidence="2">The sequence shown here is derived from an EMBL/GenBank/DDBJ whole genome shotgun (WGS) entry which is preliminary data.</text>
</comment>
<dbReference type="OrthoDB" id="7443016at2759"/>
<dbReference type="Proteomes" id="UP000770661">
    <property type="component" value="Unassembled WGS sequence"/>
</dbReference>
<keyword evidence="3" id="KW-1185">Reference proteome</keyword>
<accession>A0A8J5CZK0</accession>
<evidence type="ECO:0000313" key="2">
    <source>
        <dbReference type="EMBL" id="KAG0726346.1"/>
    </source>
</evidence>
<name>A0A8J5CZK0_CHIOP</name>
<dbReference type="EMBL" id="JACEEZ010004585">
    <property type="protein sequence ID" value="KAG0726346.1"/>
    <property type="molecule type" value="Genomic_DNA"/>
</dbReference>
<organism evidence="2 3">
    <name type="scientific">Chionoecetes opilio</name>
    <name type="common">Atlantic snow crab</name>
    <name type="synonym">Cancer opilio</name>
    <dbReference type="NCBI Taxonomy" id="41210"/>
    <lineage>
        <taxon>Eukaryota</taxon>
        <taxon>Metazoa</taxon>
        <taxon>Ecdysozoa</taxon>
        <taxon>Arthropoda</taxon>
        <taxon>Crustacea</taxon>
        <taxon>Multicrustacea</taxon>
        <taxon>Malacostraca</taxon>
        <taxon>Eumalacostraca</taxon>
        <taxon>Eucarida</taxon>
        <taxon>Decapoda</taxon>
        <taxon>Pleocyemata</taxon>
        <taxon>Brachyura</taxon>
        <taxon>Eubrachyura</taxon>
        <taxon>Majoidea</taxon>
        <taxon>Majidae</taxon>
        <taxon>Chionoecetes</taxon>
    </lineage>
</organism>
<evidence type="ECO:0000313" key="3">
    <source>
        <dbReference type="Proteomes" id="UP000770661"/>
    </source>
</evidence>
<proteinExistence type="predicted"/>
<protein>
    <submittedName>
        <fullName evidence="2">Uncharacterized protein</fullName>
    </submittedName>
</protein>
<evidence type="ECO:0000256" key="1">
    <source>
        <dbReference type="SAM" id="MobiDB-lite"/>
    </source>
</evidence>
<feature type="region of interest" description="Disordered" evidence="1">
    <location>
        <begin position="55"/>
        <end position="78"/>
    </location>
</feature>
<dbReference type="AlphaFoldDB" id="A0A8J5CZK0"/>
<gene>
    <name evidence="2" type="ORF">GWK47_036811</name>
</gene>
<sequence>MQYLNTPPQGSEASPAQLITGRQLRDAIPVDASLYEVSERWAWLLRERERAMARSGDSAASRHDQTAHNLEPLTPGLRTASKTPAVGAGIAQALSWRLRHPGSKLVRLDGSGCTTIRNRRHLRPLTCVQAHDDGTTAMPDVTPPSQGRPQRHRRHHATCSTTC</sequence>
<reference evidence="2" key="1">
    <citation type="submission" date="2020-07" db="EMBL/GenBank/DDBJ databases">
        <title>The High-quality genome of the commercially important snow crab, Chionoecetes opilio.</title>
        <authorList>
            <person name="Jeong J.-H."/>
            <person name="Ryu S."/>
        </authorList>
    </citation>
    <scope>NUCLEOTIDE SEQUENCE</scope>
    <source>
        <strain evidence="2">MADBK_172401_WGS</strain>
        <tissue evidence="2">Digestive gland</tissue>
    </source>
</reference>